<reference evidence="2 3" key="1">
    <citation type="journal article" date="2012" name="J. Bacteriol.">
        <title>Genome Sequence of Nitratireductor indicus Type Strain C115.</title>
        <authorList>
            <person name="Lai Q."/>
            <person name="Li G."/>
            <person name="Yu Z."/>
            <person name="Shao Z."/>
        </authorList>
    </citation>
    <scope>NUCLEOTIDE SEQUENCE [LARGE SCALE GENOMIC DNA]</scope>
    <source>
        <strain evidence="2 3">C115</strain>
    </source>
</reference>
<accession>K2P9V2</accession>
<dbReference type="EMBL" id="AMSI01000002">
    <property type="protein sequence ID" value="EKF43951.1"/>
    <property type="molecule type" value="Genomic_DNA"/>
</dbReference>
<evidence type="ECO:0000313" key="1">
    <source>
        <dbReference type="EMBL" id="EKF39766.1"/>
    </source>
</evidence>
<evidence type="ECO:0000313" key="2">
    <source>
        <dbReference type="EMBL" id="EKF43951.1"/>
    </source>
</evidence>
<organism evidence="2 3">
    <name type="scientific">Nitratireductor indicus C115</name>
    <dbReference type="NCBI Taxonomy" id="1231190"/>
    <lineage>
        <taxon>Bacteria</taxon>
        <taxon>Pseudomonadati</taxon>
        <taxon>Pseudomonadota</taxon>
        <taxon>Alphaproteobacteria</taxon>
        <taxon>Hyphomicrobiales</taxon>
        <taxon>Phyllobacteriaceae</taxon>
        <taxon>Nitratireductor</taxon>
    </lineage>
</organism>
<dbReference type="STRING" id="721133.SAMN05216176_101506"/>
<sequence length="88" mass="10348">MRQFKPRHLSEVVPFTPDGNITFRDIPVYYVLGGFCVRCKHIAELDRNALERRFGKDAPAHRLSKRMRCRHCKNKAGNTILVINQWPR</sequence>
<dbReference type="PATRIC" id="fig|1231190.3.peg.4979"/>
<comment type="caution">
    <text evidence="2">The sequence shown here is derived from an EMBL/GenBank/DDBJ whole genome shotgun (WGS) entry which is preliminary data.</text>
</comment>
<name>K2P9V2_9HYPH</name>
<dbReference type="EMBL" id="AMSI01000075">
    <property type="protein sequence ID" value="EKF39766.1"/>
    <property type="molecule type" value="Genomic_DNA"/>
</dbReference>
<dbReference type="AlphaFoldDB" id="K2P9V2"/>
<dbReference type="Proteomes" id="UP000007374">
    <property type="component" value="Unassembled WGS sequence"/>
</dbReference>
<gene>
    <name evidence="2" type="ORF">NA8A_04045</name>
    <name evidence="1" type="ORF">NA8A_24251</name>
</gene>
<evidence type="ECO:0000313" key="3">
    <source>
        <dbReference type="Proteomes" id="UP000007374"/>
    </source>
</evidence>
<keyword evidence="3" id="KW-1185">Reference proteome</keyword>
<proteinExistence type="predicted"/>
<protein>
    <submittedName>
        <fullName evidence="2">Uncharacterized protein</fullName>
    </submittedName>
</protein>